<gene>
    <name evidence="1" type="ORF">MICAG_1700005</name>
</gene>
<dbReference type="HOGENOM" id="CLU_2700597_0_0_3"/>
<name>I4HJQ0_MICAE</name>
<protein>
    <submittedName>
        <fullName evidence="1">Uncharacterized protein</fullName>
    </submittedName>
</protein>
<dbReference type="EMBL" id="CAIN01000080">
    <property type="protein sequence ID" value="CCI22274.1"/>
    <property type="molecule type" value="Genomic_DNA"/>
</dbReference>
<sequence>MKKIHQLPSGVSIQESGVSIQESGVSIQESGVSIQYSGDRRLFYLFSPHPTPHTPHPTPQLNYLICAMMIVLG</sequence>
<comment type="caution">
    <text evidence="1">The sequence shown here is derived from an EMBL/GenBank/DDBJ whole genome shotgun (WGS) entry which is preliminary data.</text>
</comment>
<evidence type="ECO:0000313" key="2">
    <source>
        <dbReference type="Proteomes" id="UP000005291"/>
    </source>
</evidence>
<dbReference type="AlphaFoldDB" id="I4HJQ0"/>
<reference evidence="1 2" key="1">
    <citation type="submission" date="2012-04" db="EMBL/GenBank/DDBJ databases">
        <authorList>
            <person name="Genoscope - CEA"/>
        </authorList>
    </citation>
    <scope>NUCLEOTIDE SEQUENCE [LARGE SCALE GENOMIC DNA]</scope>
    <source>
        <strain evidence="1 2">9808</strain>
    </source>
</reference>
<dbReference type="RefSeq" id="WP_002792489.1">
    <property type="nucleotide sequence ID" value="NZ_HE973587.1"/>
</dbReference>
<organism evidence="1 2">
    <name type="scientific">Microcystis aeruginosa PCC 9808</name>
    <dbReference type="NCBI Taxonomy" id="1160284"/>
    <lineage>
        <taxon>Bacteria</taxon>
        <taxon>Bacillati</taxon>
        <taxon>Cyanobacteriota</taxon>
        <taxon>Cyanophyceae</taxon>
        <taxon>Oscillatoriophycideae</taxon>
        <taxon>Chroococcales</taxon>
        <taxon>Microcystaceae</taxon>
        <taxon>Microcystis</taxon>
    </lineage>
</organism>
<accession>I4HJQ0</accession>
<evidence type="ECO:0000313" key="1">
    <source>
        <dbReference type="EMBL" id="CCI22274.1"/>
    </source>
</evidence>
<dbReference type="Proteomes" id="UP000005291">
    <property type="component" value="Unassembled WGS sequence"/>
</dbReference>
<proteinExistence type="predicted"/>